<dbReference type="Pfam" id="PF00023">
    <property type="entry name" value="Ank"/>
    <property type="match status" value="5"/>
</dbReference>
<dbReference type="InterPro" id="IPR051165">
    <property type="entry name" value="Multifunctional_ANK_Repeat"/>
</dbReference>
<sequence>MSLPKKGKVPGGQEEDLLSKHLPEDADDINPNFPDNQGRTPLHYAAETGCVRQTTEWLNRGADANIADVYGSTPLHLAVENGHFDCTETLLQRGAQVNAKNYDYGQTPLLKASLNDDLAVVKLLLSYEADPNIPDYTGGTPLHAAAKENYADLLSVLLKGGGDPNVTTKMGWTPLHMAAMRGHLHAVEILVHKADVNIRDQKGQTPLLQAVLENHYFIVERLLRADADPNIAEISGDTPLHVAAEKGFKIIFHLLLNGEARPDVFNRKDRTPLHVAAKLGFHSAVKGLVKSGADLDVLDRKGWSPLHLAAWKGHARATEILTRYGADVDIRNREGWTPLHMACMLGRVEIVDMLAKEADINSQNNQGWTPLDYANFYSHTHLVKILKALGATRNTADSAASKPGKKAETQECGAIGVLDAISWVAHYYKCDSKDDDMKFLIASLKGDVKVVRKMIQGGACDVNATGKNGITALHCAAFSGKMAVVSELLNAGADLQALTDQGASVLHCACLAGRIVTAWTLVKRHRADTEACDRAGFSPEDYAKLRGHHHIVRSIYKTSSNSNQRRSEQEDMAVSKELYGRILEVQEKVARGPLEKLRLLLECGACDPNLRDEQGKTLLHLATDKDNLEIIELLVQQNSLPTARTHNFLTAKSIAEWEELQDIVFFLSKYEIPDNMSTRQKCLLNTKLLTHITVTLNWQDTQEEMVFEAVKHCISLLLSGAPLEPLCCHSVSAVNLAVTTNCTPLLPLLLATGTSLTSSVGSVPLVQLAWSSEGITPWVKVVVTETVVNQLKTEIDYVSSEVLDNILQKSIEELVVLLQGDQPWKAKLPDLPLADQDMLDALLCQACKRGATMAAWWVWQRGGTMIPLSTSSVTPLHVAVRAQKWNTVEALVRHMGANLFLPENGSTALETIPAKLGKSLLEDSLAQEHNILNQVFLKAREGDDQREQQQLILFHHVLACEYEHQKEDKVDHSRWRTVLGWLISALTVPIDKSSWVAQLYKFGNTFIHHAYMHGHYDIGDMISLSSYNRSGKQPDDLKSAFFTYVENYHVHPEDSKIELQKNTSSSQVIQAHLHRLQKEWEEKGFEKSVREINVDYSKGESAKILELVTSLLGRLMAEVAAMEPIFEGELLMLGSSADNTRLYCPDEFDCNVVLKNISGHPGREVQLTLETHEVEREGCSKSIHLSSNRDDIKPLLEGSTLLNKFYNVIKRCLLKCDMGDKRLTIAYPGVKRTRVGVGLRLLWLGEEFRILHLDVDIVPIVEAPWPGELPKPSLLSPFLNNVYINSTGDGNWRFSFARAENAIMKSLTPEQQTTFLACKMIMARLKMEEWVPKEARDQYKYFDSKFFRIPSPRGFLLKNSFFFELQTVSEHSLWTKDRMRDRMKSIFRRMCTEFTHPVTGEKTLEPGKVEAYFGQSTQTPECGYGAPDIYLFLNALPSLWHDLHTNDNKDSSASDDEILDNDESKSSVM</sequence>
<evidence type="ECO:0000256" key="2">
    <source>
        <dbReference type="ARBA" id="ARBA00023043"/>
    </source>
</evidence>
<dbReference type="SMART" id="SM00248">
    <property type="entry name" value="ANK"/>
    <property type="match status" value="18"/>
</dbReference>
<name>A0A3R7MGI4_PENVA</name>
<gene>
    <name evidence="5" type="ORF">C7M84_024803</name>
</gene>
<feature type="repeat" description="ANK" evidence="3">
    <location>
        <begin position="301"/>
        <end position="333"/>
    </location>
</feature>
<keyword evidence="2 3" id="KW-0040">ANK repeat</keyword>
<evidence type="ECO:0000256" key="4">
    <source>
        <dbReference type="SAM" id="MobiDB-lite"/>
    </source>
</evidence>
<feature type="repeat" description="ANK" evidence="3">
    <location>
        <begin position="104"/>
        <end position="136"/>
    </location>
</feature>
<dbReference type="Gene3D" id="1.25.40.20">
    <property type="entry name" value="Ankyrin repeat-containing domain"/>
    <property type="match status" value="7"/>
</dbReference>
<feature type="repeat" description="ANK" evidence="3">
    <location>
        <begin position="70"/>
        <end position="102"/>
    </location>
</feature>
<keyword evidence="1" id="KW-0677">Repeat</keyword>
<feature type="repeat" description="ANK" evidence="3">
    <location>
        <begin position="235"/>
        <end position="267"/>
    </location>
</feature>
<feature type="repeat" description="ANK" evidence="3">
    <location>
        <begin position="137"/>
        <end position="169"/>
    </location>
</feature>
<keyword evidence="6" id="KW-1185">Reference proteome</keyword>
<organism evidence="5 6">
    <name type="scientific">Penaeus vannamei</name>
    <name type="common">Whiteleg shrimp</name>
    <name type="synonym">Litopenaeus vannamei</name>
    <dbReference type="NCBI Taxonomy" id="6689"/>
    <lineage>
        <taxon>Eukaryota</taxon>
        <taxon>Metazoa</taxon>
        <taxon>Ecdysozoa</taxon>
        <taxon>Arthropoda</taxon>
        <taxon>Crustacea</taxon>
        <taxon>Multicrustacea</taxon>
        <taxon>Malacostraca</taxon>
        <taxon>Eumalacostraca</taxon>
        <taxon>Eucarida</taxon>
        <taxon>Decapoda</taxon>
        <taxon>Dendrobranchiata</taxon>
        <taxon>Penaeoidea</taxon>
        <taxon>Penaeidae</taxon>
        <taxon>Penaeus</taxon>
    </lineage>
</organism>
<dbReference type="STRING" id="6689.A0A3R7MGI4"/>
<feature type="region of interest" description="Disordered" evidence="4">
    <location>
        <begin position="1"/>
        <end position="40"/>
    </location>
</feature>
<dbReference type="InterPro" id="IPR036770">
    <property type="entry name" value="Ankyrin_rpt-contain_sf"/>
</dbReference>
<accession>A0A3R7MGI4</accession>
<dbReference type="Gene3D" id="3.30.460.90">
    <property type="match status" value="1"/>
</dbReference>
<dbReference type="EMBL" id="QCYY01000893">
    <property type="protein sequence ID" value="ROT82042.1"/>
    <property type="molecule type" value="Genomic_DNA"/>
</dbReference>
<dbReference type="OrthoDB" id="195446at2759"/>
<dbReference type="PANTHER" id="PTHR24123">
    <property type="entry name" value="ANKYRIN REPEAT-CONTAINING"/>
    <property type="match status" value="1"/>
</dbReference>
<proteinExistence type="predicted"/>
<feature type="repeat" description="ANK" evidence="3">
    <location>
        <begin position="202"/>
        <end position="234"/>
    </location>
</feature>
<dbReference type="Pfam" id="PF12796">
    <property type="entry name" value="Ank_2"/>
    <property type="match status" value="4"/>
</dbReference>
<dbReference type="PROSITE" id="PS50297">
    <property type="entry name" value="ANK_REP_REGION"/>
    <property type="match status" value="12"/>
</dbReference>
<comment type="caution">
    <text evidence="5">The sequence shown here is derived from an EMBL/GenBank/DDBJ whole genome shotgun (WGS) entry which is preliminary data.</text>
</comment>
<evidence type="ECO:0000256" key="1">
    <source>
        <dbReference type="ARBA" id="ARBA00022737"/>
    </source>
</evidence>
<dbReference type="PRINTS" id="PR01415">
    <property type="entry name" value="ANKYRIN"/>
</dbReference>
<evidence type="ECO:0000313" key="6">
    <source>
        <dbReference type="Proteomes" id="UP000283509"/>
    </source>
</evidence>
<dbReference type="InterPro" id="IPR002110">
    <property type="entry name" value="Ankyrin_rpt"/>
</dbReference>
<evidence type="ECO:0000313" key="5">
    <source>
        <dbReference type="EMBL" id="ROT82042.1"/>
    </source>
</evidence>
<dbReference type="SUPFAM" id="SSF48403">
    <property type="entry name" value="Ankyrin repeat"/>
    <property type="match status" value="3"/>
</dbReference>
<protein>
    <submittedName>
        <fullName evidence="5">Putative serine/threonine-protein phosphatase 6 regulatory ankyrin repeat subunit A-like</fullName>
    </submittedName>
</protein>
<feature type="repeat" description="ANK" evidence="3">
    <location>
        <begin position="614"/>
        <end position="646"/>
    </location>
</feature>
<feature type="repeat" description="ANK" evidence="3">
    <location>
        <begin position="366"/>
        <end position="398"/>
    </location>
</feature>
<feature type="repeat" description="ANK" evidence="3">
    <location>
        <begin position="37"/>
        <end position="69"/>
    </location>
</feature>
<feature type="repeat" description="ANK" evidence="3">
    <location>
        <begin position="170"/>
        <end position="191"/>
    </location>
</feature>
<dbReference type="PROSITE" id="PS50088">
    <property type="entry name" value="ANK_REPEAT"/>
    <property type="match status" value="13"/>
</dbReference>
<dbReference type="Proteomes" id="UP000283509">
    <property type="component" value="Unassembled WGS sequence"/>
</dbReference>
<feature type="repeat" description="ANK" evidence="3">
    <location>
        <begin position="268"/>
        <end position="300"/>
    </location>
</feature>
<dbReference type="PANTHER" id="PTHR24123:SF33">
    <property type="entry name" value="PROTEIN HOS4"/>
    <property type="match status" value="1"/>
</dbReference>
<feature type="repeat" description="ANK" evidence="3">
    <location>
        <begin position="334"/>
        <end position="354"/>
    </location>
</feature>
<feature type="repeat" description="ANK" evidence="3">
    <location>
        <begin position="468"/>
        <end position="500"/>
    </location>
</feature>
<reference evidence="5 6" key="2">
    <citation type="submission" date="2019-01" db="EMBL/GenBank/DDBJ databases">
        <title>The decoding of complex shrimp genome reveals the adaptation for benthos swimmer, frequently molting mechanism and breeding impact on genome.</title>
        <authorList>
            <person name="Sun Y."/>
            <person name="Gao Y."/>
            <person name="Yu Y."/>
        </authorList>
    </citation>
    <scope>NUCLEOTIDE SEQUENCE [LARGE SCALE GENOMIC DNA]</scope>
    <source>
        <tissue evidence="5">Muscle</tissue>
    </source>
</reference>
<feature type="region of interest" description="Disordered" evidence="4">
    <location>
        <begin position="1447"/>
        <end position="1469"/>
    </location>
</feature>
<evidence type="ECO:0000256" key="3">
    <source>
        <dbReference type="PROSITE-ProRule" id="PRU00023"/>
    </source>
</evidence>
<reference evidence="5 6" key="1">
    <citation type="submission" date="2018-04" db="EMBL/GenBank/DDBJ databases">
        <authorList>
            <person name="Zhang X."/>
            <person name="Yuan J."/>
            <person name="Li F."/>
            <person name="Xiang J."/>
        </authorList>
    </citation>
    <scope>NUCLEOTIDE SEQUENCE [LARGE SCALE GENOMIC DNA]</scope>
    <source>
        <tissue evidence="5">Muscle</tissue>
    </source>
</reference>